<feature type="region of interest" description="Disordered" evidence="1">
    <location>
        <begin position="1"/>
        <end position="32"/>
    </location>
</feature>
<comment type="caution">
    <text evidence="2">The sequence shown here is derived from an EMBL/GenBank/DDBJ whole genome shotgun (WGS) entry which is preliminary data.</text>
</comment>
<protein>
    <submittedName>
        <fullName evidence="2">Uncharacterized protein</fullName>
    </submittedName>
</protein>
<organism evidence="2 3">
    <name type="scientific">Calidithermus terrae</name>
    <dbReference type="NCBI Taxonomy" id="1408545"/>
    <lineage>
        <taxon>Bacteria</taxon>
        <taxon>Thermotogati</taxon>
        <taxon>Deinococcota</taxon>
        <taxon>Deinococci</taxon>
        <taxon>Thermales</taxon>
        <taxon>Thermaceae</taxon>
        <taxon>Calidithermus</taxon>
    </lineage>
</organism>
<dbReference type="Proteomes" id="UP000265715">
    <property type="component" value="Unassembled WGS sequence"/>
</dbReference>
<evidence type="ECO:0000256" key="1">
    <source>
        <dbReference type="SAM" id="MobiDB-lite"/>
    </source>
</evidence>
<reference evidence="2 3" key="1">
    <citation type="submission" date="2018-08" db="EMBL/GenBank/DDBJ databases">
        <title>Meiothermus terrae DSM 26712 genome sequencing project.</title>
        <authorList>
            <person name="Da Costa M.S."/>
            <person name="Albuquerque L."/>
            <person name="Raposo P."/>
            <person name="Froufe H.J.C."/>
            <person name="Barroso C.S."/>
            <person name="Egas C."/>
        </authorList>
    </citation>
    <scope>NUCLEOTIDE SEQUENCE [LARGE SCALE GENOMIC DNA]</scope>
    <source>
        <strain evidence="2 3">DSM 26712</strain>
    </source>
</reference>
<accession>A0A399E8S4</accession>
<keyword evidence="3" id="KW-1185">Reference proteome</keyword>
<dbReference type="AlphaFoldDB" id="A0A399E8S4"/>
<gene>
    <name evidence="2" type="ORF">Mterra_03384</name>
</gene>
<evidence type="ECO:0000313" key="3">
    <source>
        <dbReference type="Proteomes" id="UP000265715"/>
    </source>
</evidence>
<evidence type="ECO:0000313" key="2">
    <source>
        <dbReference type="EMBL" id="RIH81117.1"/>
    </source>
</evidence>
<name>A0A399E8S4_9DEIN</name>
<sequence length="32" mass="3413">MVAATMNSSSETSIKMMPQSDPGVPLRMDWGG</sequence>
<dbReference type="EMBL" id="QXDL01000205">
    <property type="protein sequence ID" value="RIH81117.1"/>
    <property type="molecule type" value="Genomic_DNA"/>
</dbReference>
<proteinExistence type="predicted"/>
<feature type="compositionally biased region" description="Polar residues" evidence="1">
    <location>
        <begin position="1"/>
        <end position="13"/>
    </location>
</feature>